<accession>A0A6L7G7D8</accession>
<evidence type="ECO:0000256" key="1">
    <source>
        <dbReference type="ARBA" id="ARBA00004196"/>
    </source>
</evidence>
<dbReference type="InterPro" id="IPR038404">
    <property type="entry name" value="TRAP_DctP_sf"/>
</dbReference>
<dbReference type="GO" id="GO:0030313">
    <property type="term" value="C:cell envelope"/>
    <property type="evidence" value="ECO:0007669"/>
    <property type="project" value="UniProtKB-SubCell"/>
</dbReference>
<dbReference type="Gene3D" id="3.40.190.170">
    <property type="entry name" value="Bacterial extracellular solute-binding protein, family 7"/>
    <property type="match status" value="1"/>
</dbReference>
<organism evidence="3 4">
    <name type="scientific">Pseudooceanicola albus</name>
    <dbReference type="NCBI Taxonomy" id="2692189"/>
    <lineage>
        <taxon>Bacteria</taxon>
        <taxon>Pseudomonadati</taxon>
        <taxon>Pseudomonadota</taxon>
        <taxon>Alphaproteobacteria</taxon>
        <taxon>Rhodobacterales</taxon>
        <taxon>Paracoccaceae</taxon>
        <taxon>Pseudooceanicola</taxon>
    </lineage>
</organism>
<gene>
    <name evidence="3" type="ORF">GR170_15365</name>
</gene>
<keyword evidence="4" id="KW-1185">Reference proteome</keyword>
<comment type="subcellular location">
    <subcellularLocation>
        <location evidence="1">Cell envelope</location>
    </subcellularLocation>
</comment>
<evidence type="ECO:0000313" key="3">
    <source>
        <dbReference type="EMBL" id="MXN19220.1"/>
    </source>
</evidence>
<dbReference type="Proteomes" id="UP000477911">
    <property type="component" value="Unassembled WGS sequence"/>
</dbReference>
<name>A0A6L7G7D8_9RHOB</name>
<dbReference type="EMBL" id="WUMU01000017">
    <property type="protein sequence ID" value="MXN19220.1"/>
    <property type="molecule type" value="Genomic_DNA"/>
</dbReference>
<evidence type="ECO:0000256" key="2">
    <source>
        <dbReference type="SAM" id="MobiDB-lite"/>
    </source>
</evidence>
<dbReference type="RefSeq" id="WP_160895344.1">
    <property type="nucleotide sequence ID" value="NZ_WUMU01000017.1"/>
</dbReference>
<reference evidence="3 4" key="1">
    <citation type="submission" date="2019-12" db="EMBL/GenBank/DDBJ databases">
        <authorList>
            <person name="Li M."/>
        </authorList>
    </citation>
    <scope>NUCLEOTIDE SEQUENCE [LARGE SCALE GENOMIC DNA]</scope>
    <source>
        <strain evidence="3 4">GBMRC 2024</strain>
    </source>
</reference>
<protein>
    <submittedName>
        <fullName evidence="3">Uncharacterized protein</fullName>
    </submittedName>
</protein>
<sequence>MDFYARAFVATMHKAACARLSPGARQAVDDNPGMKGAVIAGQGVDDAGGKLARRKATSDVIKLAPDERAKWDAAGQTAPQACIAMLDGEGLPGSASSATVQGYVEDCKAMRNRARLRQVPPGLPGRPKDASARDVR</sequence>
<dbReference type="AlphaFoldDB" id="A0A6L7G7D8"/>
<comment type="caution">
    <text evidence="3">The sequence shown here is derived from an EMBL/GenBank/DDBJ whole genome shotgun (WGS) entry which is preliminary data.</text>
</comment>
<feature type="region of interest" description="Disordered" evidence="2">
    <location>
        <begin position="114"/>
        <end position="136"/>
    </location>
</feature>
<evidence type="ECO:0000313" key="4">
    <source>
        <dbReference type="Proteomes" id="UP000477911"/>
    </source>
</evidence>
<feature type="compositionally biased region" description="Basic and acidic residues" evidence="2">
    <location>
        <begin position="126"/>
        <end position="136"/>
    </location>
</feature>
<proteinExistence type="predicted"/>